<dbReference type="Gene3D" id="1.20.1720.10">
    <property type="entry name" value="Multidrug resistance protein D"/>
    <property type="match status" value="1"/>
</dbReference>
<feature type="transmembrane region" description="Helical" evidence="7">
    <location>
        <begin position="172"/>
        <end position="194"/>
    </location>
</feature>
<evidence type="ECO:0000313" key="9">
    <source>
        <dbReference type="EMBL" id="WZW98716.1"/>
    </source>
</evidence>
<dbReference type="SUPFAM" id="SSF103473">
    <property type="entry name" value="MFS general substrate transporter"/>
    <property type="match status" value="1"/>
</dbReference>
<evidence type="ECO:0000256" key="1">
    <source>
        <dbReference type="ARBA" id="ARBA00004651"/>
    </source>
</evidence>
<reference evidence="9 10" key="1">
    <citation type="journal article" date="2023" name="Environ Microbiome">
        <title>A coral-associated actinobacterium mitigates coral bleaching under heat stress.</title>
        <authorList>
            <person name="Li J."/>
            <person name="Zou Y."/>
            <person name="Li Q."/>
            <person name="Zhang J."/>
            <person name="Bourne D.G."/>
            <person name="Lyu Y."/>
            <person name="Liu C."/>
            <person name="Zhang S."/>
        </authorList>
    </citation>
    <scope>NUCLEOTIDE SEQUENCE [LARGE SCALE GENOMIC DNA]</scope>
    <source>
        <strain evidence="9 10">SCSIO 13291</strain>
    </source>
</reference>
<evidence type="ECO:0000256" key="2">
    <source>
        <dbReference type="ARBA" id="ARBA00007520"/>
    </source>
</evidence>
<comment type="similarity">
    <text evidence="2">Belongs to the major facilitator superfamily. TCR/Tet family.</text>
</comment>
<feature type="transmembrane region" description="Helical" evidence="7">
    <location>
        <begin position="82"/>
        <end position="102"/>
    </location>
</feature>
<feature type="transmembrane region" description="Helical" evidence="7">
    <location>
        <begin position="20"/>
        <end position="40"/>
    </location>
</feature>
<evidence type="ECO:0000256" key="5">
    <source>
        <dbReference type="ARBA" id="ARBA00022989"/>
    </source>
</evidence>
<dbReference type="InterPro" id="IPR020846">
    <property type="entry name" value="MFS_dom"/>
</dbReference>
<evidence type="ECO:0000256" key="7">
    <source>
        <dbReference type="SAM" id="Phobius"/>
    </source>
</evidence>
<dbReference type="RefSeq" id="WP_342372690.1">
    <property type="nucleotide sequence ID" value="NZ_CP115965.1"/>
</dbReference>
<dbReference type="Proteomes" id="UP001434337">
    <property type="component" value="Chromosome"/>
</dbReference>
<dbReference type="PANTHER" id="PTHR43124">
    <property type="entry name" value="PURINE EFFLUX PUMP PBUE"/>
    <property type="match status" value="1"/>
</dbReference>
<proteinExistence type="inferred from homology"/>
<sequence length="398" mass="41478">MRSDDSRTPTKTPIPREIWILVVSALLIALGFGLVAPVLPQYAQSFNVGVAAASAIVTVFAVTRLAFAPATGPLMARFGERWTYVAGLFVVALSSFGCAFAQGYWDLIIWRALGGLGSVTFTVASMGLMVRLAPPEARGRTSGLYGSAFLLGNICGPILGSLLAGFGFRVPFLIYGVMLLIATTFVAVFLRGAGGREAADDVRPRVLLADVVRDPIYRSLLVTGFANGWTNFGVRISLIPLMAAAVPTLGVAMSGMALTVYALANAIAQQFTGRFVDAVGRRPVLMVGLTVSGLANLVFGWSTTPLFYLGLSAVAGLGASMIMPAMQAQMADLVGADRNGGSALSTYSMAGDLGSIGGTLVAGIIAEVLGFGWAFMVTGAVLLLAIIPWVVIGRRTPA</sequence>
<dbReference type="InterPro" id="IPR001958">
    <property type="entry name" value="Tet-R_TetA/multi-R_MdtG-like"/>
</dbReference>
<evidence type="ECO:0000256" key="6">
    <source>
        <dbReference type="ARBA" id="ARBA00023136"/>
    </source>
</evidence>
<accession>A0ABZ3C852</accession>
<feature type="transmembrane region" description="Helical" evidence="7">
    <location>
        <begin position="108"/>
        <end position="132"/>
    </location>
</feature>
<dbReference type="InterPro" id="IPR005829">
    <property type="entry name" value="Sugar_transporter_CS"/>
</dbReference>
<evidence type="ECO:0000259" key="8">
    <source>
        <dbReference type="PROSITE" id="PS50850"/>
    </source>
</evidence>
<keyword evidence="5 7" id="KW-1133">Transmembrane helix</keyword>
<protein>
    <submittedName>
        <fullName evidence="9">MFS transporter</fullName>
    </submittedName>
</protein>
<keyword evidence="4 7" id="KW-0812">Transmembrane</keyword>
<feature type="transmembrane region" description="Helical" evidence="7">
    <location>
        <begin position="284"/>
        <end position="301"/>
    </location>
</feature>
<dbReference type="EMBL" id="CP115965">
    <property type="protein sequence ID" value="WZW98716.1"/>
    <property type="molecule type" value="Genomic_DNA"/>
</dbReference>
<dbReference type="InterPro" id="IPR050189">
    <property type="entry name" value="MFS_Efflux_Transporters"/>
</dbReference>
<dbReference type="PANTHER" id="PTHR43124:SF3">
    <property type="entry name" value="CHLORAMPHENICOL EFFLUX PUMP RV0191"/>
    <property type="match status" value="1"/>
</dbReference>
<dbReference type="InterPro" id="IPR011701">
    <property type="entry name" value="MFS"/>
</dbReference>
<evidence type="ECO:0000313" key="10">
    <source>
        <dbReference type="Proteomes" id="UP001434337"/>
    </source>
</evidence>
<keyword evidence="10" id="KW-1185">Reference proteome</keyword>
<dbReference type="Pfam" id="PF07690">
    <property type="entry name" value="MFS_1"/>
    <property type="match status" value="1"/>
</dbReference>
<organism evidence="9 10">
    <name type="scientific">Propioniciclava soli</name>
    <dbReference type="NCBI Taxonomy" id="2775081"/>
    <lineage>
        <taxon>Bacteria</taxon>
        <taxon>Bacillati</taxon>
        <taxon>Actinomycetota</taxon>
        <taxon>Actinomycetes</taxon>
        <taxon>Propionibacteriales</taxon>
        <taxon>Propionibacteriaceae</taxon>
        <taxon>Propioniciclava</taxon>
    </lineage>
</organism>
<feature type="transmembrane region" description="Helical" evidence="7">
    <location>
        <begin position="371"/>
        <end position="392"/>
    </location>
</feature>
<evidence type="ECO:0000256" key="3">
    <source>
        <dbReference type="ARBA" id="ARBA00022475"/>
    </source>
</evidence>
<keyword evidence="6 7" id="KW-0472">Membrane</keyword>
<feature type="transmembrane region" description="Helical" evidence="7">
    <location>
        <begin position="307"/>
        <end position="326"/>
    </location>
</feature>
<comment type="subcellular location">
    <subcellularLocation>
        <location evidence="1">Cell membrane</location>
        <topology evidence="1">Multi-pass membrane protein</topology>
    </subcellularLocation>
</comment>
<keyword evidence="3" id="KW-1003">Cell membrane</keyword>
<feature type="transmembrane region" description="Helical" evidence="7">
    <location>
        <begin position="144"/>
        <end position="166"/>
    </location>
</feature>
<dbReference type="PROSITE" id="PS00216">
    <property type="entry name" value="SUGAR_TRANSPORT_1"/>
    <property type="match status" value="1"/>
</dbReference>
<feature type="transmembrane region" description="Helical" evidence="7">
    <location>
        <begin position="46"/>
        <end position="70"/>
    </location>
</feature>
<gene>
    <name evidence="9" type="ORF">PCC79_00465</name>
</gene>
<name>A0ABZ3C852_9ACTN</name>
<dbReference type="Gene3D" id="1.20.1250.20">
    <property type="entry name" value="MFS general substrate transporter like domains"/>
    <property type="match status" value="1"/>
</dbReference>
<dbReference type="InterPro" id="IPR036259">
    <property type="entry name" value="MFS_trans_sf"/>
</dbReference>
<feature type="transmembrane region" description="Helical" evidence="7">
    <location>
        <begin position="238"/>
        <end position="263"/>
    </location>
</feature>
<feature type="domain" description="Major facilitator superfamily (MFS) profile" evidence="8">
    <location>
        <begin position="17"/>
        <end position="397"/>
    </location>
</feature>
<feature type="transmembrane region" description="Helical" evidence="7">
    <location>
        <begin position="347"/>
        <end position="365"/>
    </location>
</feature>
<evidence type="ECO:0000256" key="4">
    <source>
        <dbReference type="ARBA" id="ARBA00022692"/>
    </source>
</evidence>
<dbReference type="CDD" id="cd17325">
    <property type="entry name" value="MFS_MdtG_SLC18_like"/>
    <property type="match status" value="1"/>
</dbReference>
<dbReference type="PRINTS" id="PR01035">
    <property type="entry name" value="TCRTETA"/>
</dbReference>
<dbReference type="PROSITE" id="PS50850">
    <property type="entry name" value="MFS"/>
    <property type="match status" value="1"/>
</dbReference>